<reference evidence="2 3" key="1">
    <citation type="submission" date="2020-08" db="EMBL/GenBank/DDBJ databases">
        <authorList>
            <person name="Koutsovoulos G."/>
            <person name="Danchin GJ E."/>
        </authorList>
    </citation>
    <scope>NUCLEOTIDE SEQUENCE [LARGE SCALE GENOMIC DNA]</scope>
</reference>
<name>A0A6V7X4K9_MELEN</name>
<keyword evidence="1" id="KW-0812">Transmembrane</keyword>
<dbReference type="EMBL" id="CAJEWN010001093">
    <property type="protein sequence ID" value="CAD2194214.1"/>
    <property type="molecule type" value="Genomic_DNA"/>
</dbReference>
<evidence type="ECO:0000256" key="1">
    <source>
        <dbReference type="SAM" id="Phobius"/>
    </source>
</evidence>
<feature type="transmembrane region" description="Helical" evidence="1">
    <location>
        <begin position="20"/>
        <end position="38"/>
    </location>
</feature>
<comment type="caution">
    <text evidence="2">The sequence shown here is derived from an EMBL/GenBank/DDBJ whole genome shotgun (WGS) entry which is preliminary data.</text>
</comment>
<accession>A0A6V7X4K9</accession>
<keyword evidence="1" id="KW-1133">Transmembrane helix</keyword>
<proteinExistence type="predicted"/>
<protein>
    <submittedName>
        <fullName evidence="2">Uncharacterized protein</fullName>
    </submittedName>
</protein>
<organism evidence="2 3">
    <name type="scientific">Meloidogyne enterolobii</name>
    <name type="common">Root-knot nematode worm</name>
    <name type="synonym">Meloidogyne mayaguensis</name>
    <dbReference type="NCBI Taxonomy" id="390850"/>
    <lineage>
        <taxon>Eukaryota</taxon>
        <taxon>Metazoa</taxon>
        <taxon>Ecdysozoa</taxon>
        <taxon>Nematoda</taxon>
        <taxon>Chromadorea</taxon>
        <taxon>Rhabditida</taxon>
        <taxon>Tylenchina</taxon>
        <taxon>Tylenchomorpha</taxon>
        <taxon>Tylenchoidea</taxon>
        <taxon>Meloidogynidae</taxon>
        <taxon>Meloidogyninae</taxon>
        <taxon>Meloidogyne</taxon>
    </lineage>
</organism>
<gene>
    <name evidence="2" type="ORF">MENT_LOCUS47208</name>
</gene>
<evidence type="ECO:0000313" key="3">
    <source>
        <dbReference type="Proteomes" id="UP000580250"/>
    </source>
</evidence>
<keyword evidence="1" id="KW-0472">Membrane</keyword>
<sequence>MTFKNKNIIGLHVFVRKIMLYSLSFPYKAFVSMILHNMNLSI</sequence>
<dbReference type="Proteomes" id="UP000580250">
    <property type="component" value="Unassembled WGS sequence"/>
</dbReference>
<dbReference type="AlphaFoldDB" id="A0A6V7X4K9"/>
<evidence type="ECO:0000313" key="2">
    <source>
        <dbReference type="EMBL" id="CAD2194214.1"/>
    </source>
</evidence>